<proteinExistence type="predicted"/>
<keyword evidence="3" id="KW-1185">Reference proteome</keyword>
<dbReference type="NCBIfam" id="TIGR02523">
    <property type="entry name" value="type_IV_pilV"/>
    <property type="match status" value="1"/>
</dbReference>
<evidence type="ECO:0000313" key="3">
    <source>
        <dbReference type="Proteomes" id="UP001165678"/>
    </source>
</evidence>
<dbReference type="Pfam" id="PF07963">
    <property type="entry name" value="N_methyl"/>
    <property type="match status" value="1"/>
</dbReference>
<organism evidence="2 3">
    <name type="scientific">Larsenimonas rhizosphaerae</name>
    <dbReference type="NCBI Taxonomy" id="2944682"/>
    <lineage>
        <taxon>Bacteria</taxon>
        <taxon>Pseudomonadati</taxon>
        <taxon>Pseudomonadota</taxon>
        <taxon>Gammaproteobacteria</taxon>
        <taxon>Oceanospirillales</taxon>
        <taxon>Halomonadaceae</taxon>
        <taxon>Larsenimonas</taxon>
    </lineage>
</organism>
<dbReference type="Proteomes" id="UP001165678">
    <property type="component" value="Unassembled WGS sequence"/>
</dbReference>
<gene>
    <name evidence="2" type="primary">pilV</name>
    <name evidence="2" type="ORF">OQ287_14590</name>
</gene>
<name>A0AA42CVB5_9GAMM</name>
<keyword evidence="1" id="KW-0472">Membrane</keyword>
<dbReference type="EMBL" id="JAPIVE010000005">
    <property type="protein sequence ID" value="MCX2525472.1"/>
    <property type="molecule type" value="Genomic_DNA"/>
</dbReference>
<comment type="caution">
    <text evidence="2">The sequence shown here is derived from an EMBL/GenBank/DDBJ whole genome shotgun (WGS) entry which is preliminary data.</text>
</comment>
<dbReference type="InterPro" id="IPR012902">
    <property type="entry name" value="N_methyl_site"/>
</dbReference>
<sequence>MSLFPAAQRGFSLLEVLVTLVVVSIGLMGAVALQVSSLRASDAALQRTRATLLAEGMIERIQANATSQALALYNVGENETPPLGTGRWPHIACSAACDSSAWAGRDLWDLDQQLQRRIDGSVADALPLAGSCIAIDGSQVSVSVVWQGSGGGDLAVTSCGSATIPSGRREVRLMSSVLPQ</sequence>
<dbReference type="RefSeq" id="WP_250939785.1">
    <property type="nucleotide sequence ID" value="NZ_JAMLJK010000006.1"/>
</dbReference>
<evidence type="ECO:0000256" key="1">
    <source>
        <dbReference type="SAM" id="Phobius"/>
    </source>
</evidence>
<accession>A0AA42CVB5</accession>
<dbReference type="NCBIfam" id="TIGR02532">
    <property type="entry name" value="IV_pilin_GFxxxE"/>
    <property type="match status" value="1"/>
</dbReference>
<feature type="transmembrane region" description="Helical" evidence="1">
    <location>
        <begin position="12"/>
        <end position="33"/>
    </location>
</feature>
<keyword evidence="1" id="KW-0812">Transmembrane</keyword>
<protein>
    <submittedName>
        <fullName evidence="2">Type IV pilus modification protein PilV</fullName>
    </submittedName>
</protein>
<reference evidence="2" key="1">
    <citation type="submission" date="2022-11" db="EMBL/GenBank/DDBJ databases">
        <title>Larsenimonas rhizosphaerae sp. nov., isolated from a tidal mudflat.</title>
        <authorList>
            <person name="Lee S.D."/>
            <person name="Kim I.S."/>
        </authorList>
    </citation>
    <scope>NUCLEOTIDE SEQUENCE</scope>
    <source>
        <strain evidence="2">GH2-1</strain>
    </source>
</reference>
<keyword evidence="1" id="KW-1133">Transmembrane helix</keyword>
<evidence type="ECO:0000313" key="2">
    <source>
        <dbReference type="EMBL" id="MCX2525472.1"/>
    </source>
</evidence>
<dbReference type="PROSITE" id="PS00409">
    <property type="entry name" value="PROKAR_NTER_METHYL"/>
    <property type="match status" value="1"/>
</dbReference>
<dbReference type="InterPro" id="IPR013362">
    <property type="entry name" value="Pilus_4_PilV"/>
</dbReference>
<dbReference type="AlphaFoldDB" id="A0AA42CVB5"/>